<feature type="region of interest" description="Disordered" evidence="1">
    <location>
        <begin position="41"/>
        <end position="77"/>
    </location>
</feature>
<organism evidence="2 3">
    <name type="scientific">Thalassiosira oceanica</name>
    <name type="common">Marine diatom</name>
    <dbReference type="NCBI Taxonomy" id="159749"/>
    <lineage>
        <taxon>Eukaryota</taxon>
        <taxon>Sar</taxon>
        <taxon>Stramenopiles</taxon>
        <taxon>Ochrophyta</taxon>
        <taxon>Bacillariophyta</taxon>
        <taxon>Coscinodiscophyceae</taxon>
        <taxon>Thalassiosirophycidae</taxon>
        <taxon>Thalassiosirales</taxon>
        <taxon>Thalassiosiraceae</taxon>
        <taxon>Thalassiosira</taxon>
    </lineage>
</organism>
<protein>
    <submittedName>
        <fullName evidence="2">Uncharacterized protein</fullName>
    </submittedName>
</protein>
<reference evidence="2 3" key="1">
    <citation type="journal article" date="2012" name="Genome Biol.">
        <title>Genome and low-iron response of an oceanic diatom adapted to chronic iron limitation.</title>
        <authorList>
            <person name="Lommer M."/>
            <person name="Specht M."/>
            <person name="Roy A.S."/>
            <person name="Kraemer L."/>
            <person name="Andreson R."/>
            <person name="Gutowska M.A."/>
            <person name="Wolf J."/>
            <person name="Bergner S.V."/>
            <person name="Schilhabel M.B."/>
            <person name="Klostermeier U.C."/>
            <person name="Beiko R.G."/>
            <person name="Rosenstiel P."/>
            <person name="Hippler M."/>
            <person name="Laroche J."/>
        </authorList>
    </citation>
    <scope>NUCLEOTIDE SEQUENCE [LARGE SCALE GENOMIC DNA]</scope>
    <source>
        <strain evidence="2 3">CCMP1005</strain>
    </source>
</reference>
<gene>
    <name evidence="2" type="ORF">THAOC_32738</name>
</gene>
<keyword evidence="3" id="KW-1185">Reference proteome</keyword>
<dbReference type="AlphaFoldDB" id="K0R8J3"/>
<evidence type="ECO:0000313" key="3">
    <source>
        <dbReference type="Proteomes" id="UP000266841"/>
    </source>
</evidence>
<evidence type="ECO:0000256" key="1">
    <source>
        <dbReference type="SAM" id="MobiDB-lite"/>
    </source>
</evidence>
<dbReference type="Proteomes" id="UP000266841">
    <property type="component" value="Unassembled WGS sequence"/>
</dbReference>
<feature type="compositionally biased region" description="Basic and acidic residues" evidence="1">
    <location>
        <begin position="41"/>
        <end position="50"/>
    </location>
</feature>
<name>K0R8J3_THAOC</name>
<dbReference type="EMBL" id="AGNL01045805">
    <property type="protein sequence ID" value="EJK48459.1"/>
    <property type="molecule type" value="Genomic_DNA"/>
</dbReference>
<proteinExistence type="predicted"/>
<comment type="caution">
    <text evidence="2">The sequence shown here is derived from an EMBL/GenBank/DDBJ whole genome shotgun (WGS) entry which is preliminary data.</text>
</comment>
<accession>K0R8J3</accession>
<evidence type="ECO:0000313" key="2">
    <source>
        <dbReference type="EMBL" id="EJK48459.1"/>
    </source>
</evidence>
<sequence length="302" mass="33446">MSKINYYVMIKAALFEARLLQASRASLLALELACLPTRHGTDTELAEDGRGQGPRKGASKTTGHKGEGGEPTAARGRRKCQAPAILHPQRGNNYSPVPRGPELPVRLEPRPPLAAKPRAAALQHPQCLHRRVRGDTWVQHSVHPGRLPEAEGTVRGEGVGRVRGLPNNAPDAPRGFPREDLGEDVVDLRALRPVLPEPGELRLLHRFWKRSLHDTPELADEPGDMLSRQGLEFVVRVHRPGDVLAGDVRGDNIHPIVRVQSTGEELRYPGNLPIRGRVELHMDRLSHIRGLLMLLHAARWQC</sequence>